<accession>A0A930YCI1</accession>
<organism evidence="2 3">
    <name type="scientific">Nocardioides islandensis</name>
    <dbReference type="NCBI Taxonomy" id="433663"/>
    <lineage>
        <taxon>Bacteria</taxon>
        <taxon>Bacillati</taxon>
        <taxon>Actinomycetota</taxon>
        <taxon>Actinomycetes</taxon>
        <taxon>Propionibacteriales</taxon>
        <taxon>Nocardioidaceae</taxon>
        <taxon>Nocardioides</taxon>
    </lineage>
</organism>
<sequence length="336" mass="36020">MRTLSAAITLSVLSLLPGVPTYAAADQPSTAGAVVWTARAADGSESLRISDAAGTAEHALTHAAPGEKHIGAQFSPNGRWIAYEVDRGSSSEVRLIRPDGTDDHRLPLGCKSPCLGVEGPTWAGRQTLFVTRVIGPVRNGHPAESLLWAVRIDGSSKVRTSLATAAGKYEDSYAHLSRGGFFVTWTRVRVADGKSTIVRVDSDGDDERALLPWGLGVEANDVSLARSGPTRDLVIFESNGRGRAGATFVDIGTMPLGCNSMRECGRKVVWLTDNRATGKRAANPQWSPDGLDYVFNLRSGAASLHADIWTASFATGERRMLTDSTRFAYRPDWGPE</sequence>
<dbReference type="AlphaFoldDB" id="A0A930YCI1"/>
<dbReference type="InterPro" id="IPR011659">
    <property type="entry name" value="WD40"/>
</dbReference>
<proteinExistence type="predicted"/>
<dbReference type="Gene3D" id="2.120.10.30">
    <property type="entry name" value="TolB, C-terminal domain"/>
    <property type="match status" value="2"/>
</dbReference>
<reference evidence="2" key="1">
    <citation type="submission" date="2020-11" db="EMBL/GenBank/DDBJ databases">
        <title>Nocardioides sp. nov., isolated from Soil of Cynanchum wilfordii Hemsley rhizosphere.</title>
        <authorList>
            <person name="Lee J.-S."/>
            <person name="Suh M.K."/>
            <person name="Kim J.-S."/>
        </authorList>
    </citation>
    <scope>NUCLEOTIDE SEQUENCE</scope>
    <source>
        <strain evidence="2">KCTC 19275</strain>
    </source>
</reference>
<dbReference type="EMBL" id="JADKPN010000001">
    <property type="protein sequence ID" value="MBF4761728.1"/>
    <property type="molecule type" value="Genomic_DNA"/>
</dbReference>
<feature type="chain" id="PRO_5037460477" evidence="1">
    <location>
        <begin position="26"/>
        <end position="336"/>
    </location>
</feature>
<protein>
    <submittedName>
        <fullName evidence="2">PD40 domain-containing protein</fullName>
    </submittedName>
</protein>
<dbReference type="RefSeq" id="WP_194704923.1">
    <property type="nucleotide sequence ID" value="NZ_JADKPN010000001.1"/>
</dbReference>
<keyword evidence="1" id="KW-0732">Signal</keyword>
<evidence type="ECO:0000256" key="1">
    <source>
        <dbReference type="SAM" id="SignalP"/>
    </source>
</evidence>
<feature type="signal peptide" evidence="1">
    <location>
        <begin position="1"/>
        <end position="25"/>
    </location>
</feature>
<keyword evidence="3" id="KW-1185">Reference proteome</keyword>
<dbReference type="InterPro" id="IPR011042">
    <property type="entry name" value="6-blade_b-propeller_TolB-like"/>
</dbReference>
<evidence type="ECO:0000313" key="3">
    <source>
        <dbReference type="Proteomes" id="UP000640489"/>
    </source>
</evidence>
<dbReference type="SUPFAM" id="SSF69304">
    <property type="entry name" value="Tricorn protease N-terminal domain"/>
    <property type="match status" value="1"/>
</dbReference>
<evidence type="ECO:0000313" key="2">
    <source>
        <dbReference type="EMBL" id="MBF4761728.1"/>
    </source>
</evidence>
<dbReference type="Pfam" id="PF07676">
    <property type="entry name" value="PD40"/>
    <property type="match status" value="1"/>
</dbReference>
<comment type="caution">
    <text evidence="2">The sequence shown here is derived from an EMBL/GenBank/DDBJ whole genome shotgun (WGS) entry which is preliminary data.</text>
</comment>
<dbReference type="Proteomes" id="UP000640489">
    <property type="component" value="Unassembled WGS sequence"/>
</dbReference>
<gene>
    <name evidence="2" type="ORF">ISU07_01195</name>
</gene>
<name>A0A930YCI1_9ACTN</name>